<name>A0A820LRE6_9BILA</name>
<organism evidence="1 2">
    <name type="scientific">Adineta steineri</name>
    <dbReference type="NCBI Taxonomy" id="433720"/>
    <lineage>
        <taxon>Eukaryota</taxon>
        <taxon>Metazoa</taxon>
        <taxon>Spiralia</taxon>
        <taxon>Gnathifera</taxon>
        <taxon>Rotifera</taxon>
        <taxon>Eurotatoria</taxon>
        <taxon>Bdelloidea</taxon>
        <taxon>Adinetida</taxon>
        <taxon>Adinetidae</taxon>
        <taxon>Adineta</taxon>
    </lineage>
</organism>
<dbReference type="Proteomes" id="UP000663881">
    <property type="component" value="Unassembled WGS sequence"/>
</dbReference>
<comment type="caution">
    <text evidence="1">The sequence shown here is derived from an EMBL/GenBank/DDBJ whole genome shotgun (WGS) entry which is preliminary data.</text>
</comment>
<gene>
    <name evidence="1" type="ORF">OKA104_LOCUS49359</name>
</gene>
<evidence type="ECO:0000313" key="1">
    <source>
        <dbReference type="EMBL" id="CAF4361657.1"/>
    </source>
</evidence>
<reference evidence="1" key="1">
    <citation type="submission" date="2021-02" db="EMBL/GenBank/DDBJ databases">
        <authorList>
            <person name="Nowell W R."/>
        </authorList>
    </citation>
    <scope>NUCLEOTIDE SEQUENCE</scope>
</reference>
<dbReference type="EMBL" id="CAJOAY010022898">
    <property type="protein sequence ID" value="CAF4361657.1"/>
    <property type="molecule type" value="Genomic_DNA"/>
</dbReference>
<accession>A0A820LRE6</accession>
<feature type="non-terminal residue" evidence="1">
    <location>
        <position position="1"/>
    </location>
</feature>
<evidence type="ECO:0000313" key="2">
    <source>
        <dbReference type="Proteomes" id="UP000663881"/>
    </source>
</evidence>
<dbReference type="AlphaFoldDB" id="A0A820LRE6"/>
<protein>
    <submittedName>
        <fullName evidence="1">Uncharacterized protein</fullName>
    </submittedName>
</protein>
<sequence>ETFGICDLNRIKANETLFDIITDCLPSQMTLSSSLECFFNQSCLNILLLSYNNTLNISILNQSLSSRFLSTTKIGLFVDELFL</sequence>
<proteinExistence type="predicted"/>